<feature type="transmembrane region" description="Helical" evidence="1">
    <location>
        <begin position="112"/>
        <end position="130"/>
    </location>
</feature>
<dbReference type="PANTHER" id="PTHR44086:SF10">
    <property type="entry name" value="THIOSULFATE SULFURTRANSFERASE_RHODANESE-LIKE DOMAIN-CONTAINING PROTEIN 3"/>
    <property type="match status" value="1"/>
</dbReference>
<proteinExistence type="predicted"/>
<dbReference type="InterPro" id="IPR001763">
    <property type="entry name" value="Rhodanese-like_dom"/>
</dbReference>
<gene>
    <name evidence="3" type="ORF">KDL28_38470</name>
</gene>
<evidence type="ECO:0000259" key="2">
    <source>
        <dbReference type="PROSITE" id="PS50206"/>
    </source>
</evidence>
<dbReference type="CDD" id="cd00158">
    <property type="entry name" value="RHOD"/>
    <property type="match status" value="1"/>
</dbReference>
<dbReference type="PROSITE" id="PS50206">
    <property type="entry name" value="RHODANESE_3"/>
    <property type="match status" value="1"/>
</dbReference>
<keyword evidence="1" id="KW-0812">Transmembrane</keyword>
<dbReference type="PANTHER" id="PTHR44086">
    <property type="entry name" value="THIOSULFATE SULFURTRANSFERASE RDL2, MITOCHONDRIAL-RELATED"/>
    <property type="match status" value="1"/>
</dbReference>
<evidence type="ECO:0000256" key="1">
    <source>
        <dbReference type="SAM" id="Phobius"/>
    </source>
</evidence>
<protein>
    <submittedName>
        <fullName evidence="3">Rhodanese-like domain-containing protein</fullName>
    </submittedName>
</protein>
<organism evidence="3 4">
    <name type="scientific">Pseudonocardia humida</name>
    <dbReference type="NCBI Taxonomy" id="2800819"/>
    <lineage>
        <taxon>Bacteria</taxon>
        <taxon>Bacillati</taxon>
        <taxon>Actinomycetota</taxon>
        <taxon>Actinomycetes</taxon>
        <taxon>Pseudonocardiales</taxon>
        <taxon>Pseudonocardiaceae</taxon>
        <taxon>Pseudonocardia</taxon>
    </lineage>
</organism>
<evidence type="ECO:0000313" key="4">
    <source>
        <dbReference type="Proteomes" id="UP001165283"/>
    </source>
</evidence>
<keyword evidence="1" id="KW-0472">Membrane</keyword>
<accession>A0ABT1AE66</accession>
<dbReference type="SUPFAM" id="SSF52821">
    <property type="entry name" value="Rhodanese/Cell cycle control phosphatase"/>
    <property type="match status" value="1"/>
</dbReference>
<name>A0ABT1AE66_9PSEU</name>
<dbReference type="InterPro" id="IPR021309">
    <property type="entry name" value="YgaP-like_TM"/>
</dbReference>
<comment type="caution">
    <text evidence="3">The sequence shown here is derived from an EMBL/GenBank/DDBJ whole genome shotgun (WGS) entry which is preliminary data.</text>
</comment>
<keyword evidence="4" id="KW-1185">Reference proteome</keyword>
<evidence type="ECO:0000313" key="3">
    <source>
        <dbReference type="EMBL" id="MCO1660949.1"/>
    </source>
</evidence>
<dbReference type="Gene3D" id="6.10.140.1340">
    <property type="match status" value="1"/>
</dbReference>
<sequence>MTATHVDPAELRDRLASPDRPRLVDVRTPAEFETAHIPGSVNVPLDLLRAHAAELGPPIGPTPVLVCATGSRAEQAARLFPDARVLTRGVAGWEAAGGDVARGRPTWALDRQVRFTAGALVLLGLLGSLLVPGLQWFSAVIGAALVVTASIGICPMADLLARMPWNRGPTPVDLDRAAAALAGEPVPQLPPR</sequence>
<dbReference type="EMBL" id="JAGSOV010000100">
    <property type="protein sequence ID" value="MCO1660949.1"/>
    <property type="molecule type" value="Genomic_DNA"/>
</dbReference>
<keyword evidence="1" id="KW-1133">Transmembrane helix</keyword>
<dbReference type="RefSeq" id="WP_252446480.1">
    <property type="nucleotide sequence ID" value="NZ_JAGSOV010000100.1"/>
</dbReference>
<dbReference type="InterPro" id="IPR036873">
    <property type="entry name" value="Rhodanese-like_dom_sf"/>
</dbReference>
<dbReference type="Pfam" id="PF11127">
    <property type="entry name" value="YgaP-like_TM"/>
    <property type="match status" value="1"/>
</dbReference>
<feature type="domain" description="Rhodanese" evidence="2">
    <location>
        <begin position="17"/>
        <end position="102"/>
    </location>
</feature>
<feature type="transmembrane region" description="Helical" evidence="1">
    <location>
        <begin position="136"/>
        <end position="157"/>
    </location>
</feature>
<dbReference type="Proteomes" id="UP001165283">
    <property type="component" value="Unassembled WGS sequence"/>
</dbReference>
<dbReference type="Gene3D" id="3.40.250.10">
    <property type="entry name" value="Rhodanese-like domain"/>
    <property type="match status" value="1"/>
</dbReference>
<reference evidence="3" key="1">
    <citation type="submission" date="2021-04" db="EMBL/GenBank/DDBJ databases">
        <title>Pseudonocardia sp. nov., isolated from sandy soil of mangrove forest.</title>
        <authorList>
            <person name="Zan Z."/>
            <person name="Huang R."/>
            <person name="Liu W."/>
        </authorList>
    </citation>
    <scope>NUCLEOTIDE SEQUENCE</scope>
    <source>
        <strain evidence="3">S2-4</strain>
    </source>
</reference>
<dbReference type="Pfam" id="PF00581">
    <property type="entry name" value="Rhodanese"/>
    <property type="match status" value="1"/>
</dbReference>
<dbReference type="SMART" id="SM00450">
    <property type="entry name" value="RHOD"/>
    <property type="match status" value="1"/>
</dbReference>